<dbReference type="Proteomes" id="UP000230233">
    <property type="component" value="Chromosome V"/>
</dbReference>
<keyword evidence="2" id="KW-1185">Reference proteome</keyword>
<evidence type="ECO:0000313" key="2">
    <source>
        <dbReference type="Proteomes" id="UP000230233"/>
    </source>
</evidence>
<evidence type="ECO:0000313" key="1">
    <source>
        <dbReference type="EMBL" id="PIC29068.1"/>
    </source>
</evidence>
<gene>
    <name evidence="1" type="primary">Cnig_chr_V.g20782</name>
    <name evidence="1" type="ORF">B9Z55_020782</name>
</gene>
<name>A0A2G5TPA5_9PELO</name>
<protein>
    <submittedName>
        <fullName evidence="1">Uncharacterized protein</fullName>
    </submittedName>
</protein>
<comment type="caution">
    <text evidence="1">The sequence shown here is derived from an EMBL/GenBank/DDBJ whole genome shotgun (WGS) entry which is preliminary data.</text>
</comment>
<dbReference type="EMBL" id="PDUG01000005">
    <property type="protein sequence ID" value="PIC29068.1"/>
    <property type="molecule type" value="Genomic_DNA"/>
</dbReference>
<organism evidence="1 2">
    <name type="scientific">Caenorhabditis nigoni</name>
    <dbReference type="NCBI Taxonomy" id="1611254"/>
    <lineage>
        <taxon>Eukaryota</taxon>
        <taxon>Metazoa</taxon>
        <taxon>Ecdysozoa</taxon>
        <taxon>Nematoda</taxon>
        <taxon>Chromadorea</taxon>
        <taxon>Rhabditida</taxon>
        <taxon>Rhabditina</taxon>
        <taxon>Rhabditomorpha</taxon>
        <taxon>Rhabditoidea</taxon>
        <taxon>Rhabditidae</taxon>
        <taxon>Peloderinae</taxon>
        <taxon>Caenorhabditis</taxon>
    </lineage>
</organism>
<reference evidence="2" key="1">
    <citation type="submission" date="2017-10" db="EMBL/GenBank/DDBJ databases">
        <title>Rapid genome shrinkage in a self-fertile nematode reveals novel sperm competition proteins.</title>
        <authorList>
            <person name="Yin D."/>
            <person name="Schwarz E.M."/>
            <person name="Thomas C.G."/>
            <person name="Felde R.L."/>
            <person name="Korf I.F."/>
            <person name="Cutter A.D."/>
            <person name="Schartner C.M."/>
            <person name="Ralston E.J."/>
            <person name="Meyer B.J."/>
            <person name="Haag E.S."/>
        </authorList>
    </citation>
    <scope>NUCLEOTIDE SEQUENCE [LARGE SCALE GENOMIC DNA]</scope>
    <source>
        <strain evidence="2">JU1422</strain>
    </source>
</reference>
<accession>A0A2G5TPA5</accession>
<dbReference type="OrthoDB" id="10278510at2759"/>
<sequence>MNQPINMSKMSDDFVDHHATYQMDPMEDANVTERLEGQSGKISNAFNDMKTDISGEKELQRKEGMCVKTGICGGCCQKDRCTCIQPESRRRNSDVRNKEM</sequence>
<dbReference type="AlphaFoldDB" id="A0A2G5TPA5"/>
<proteinExistence type="predicted"/>